<dbReference type="KEGG" id="spib:G8759_21345"/>
<gene>
    <name evidence="9" type="ORF">G8759_21345</name>
</gene>
<reference evidence="9 10" key="1">
    <citation type="submission" date="2020-03" db="EMBL/GenBank/DDBJ databases">
        <authorList>
            <person name="Kim M.K."/>
        </authorList>
    </citation>
    <scope>NUCLEOTIDE SEQUENCE [LARGE SCALE GENOMIC DNA]</scope>
    <source>
        <strain evidence="9 10">BT328</strain>
    </source>
</reference>
<feature type="domain" description="Phospholipase/carboxylesterase/thioesterase" evidence="8">
    <location>
        <begin position="64"/>
        <end position="247"/>
    </location>
</feature>
<keyword evidence="2" id="KW-0964">Secreted</keyword>
<evidence type="ECO:0000313" key="9">
    <source>
        <dbReference type="EMBL" id="QIP14986.1"/>
    </source>
</evidence>
<dbReference type="InterPro" id="IPR043595">
    <property type="entry name" value="FaeB/C/D"/>
</dbReference>
<keyword evidence="3" id="KW-0858">Xylan degradation</keyword>
<dbReference type="Gene3D" id="3.40.50.1820">
    <property type="entry name" value="alpha/beta hydrolase"/>
    <property type="match status" value="1"/>
</dbReference>
<evidence type="ECO:0000259" key="8">
    <source>
        <dbReference type="Pfam" id="PF02230"/>
    </source>
</evidence>
<protein>
    <submittedName>
        <fullName evidence="9">Phospholipase</fullName>
    </submittedName>
</protein>
<dbReference type="InterPro" id="IPR003140">
    <property type="entry name" value="PLipase/COase/thioEstase"/>
</dbReference>
<name>A0A6G9ARN0_9BACT</name>
<organism evidence="9 10">
    <name type="scientific">Spirosoma aureum</name>
    <dbReference type="NCBI Taxonomy" id="2692134"/>
    <lineage>
        <taxon>Bacteria</taxon>
        <taxon>Pseudomonadati</taxon>
        <taxon>Bacteroidota</taxon>
        <taxon>Cytophagia</taxon>
        <taxon>Cytophagales</taxon>
        <taxon>Cytophagaceae</taxon>
        <taxon>Spirosoma</taxon>
    </lineage>
</organism>
<keyword evidence="7" id="KW-0624">Polysaccharide degradation</keyword>
<dbReference type="AlphaFoldDB" id="A0A6G9ARN0"/>
<evidence type="ECO:0000256" key="5">
    <source>
        <dbReference type="ARBA" id="ARBA00022801"/>
    </source>
</evidence>
<evidence type="ECO:0000256" key="2">
    <source>
        <dbReference type="ARBA" id="ARBA00022525"/>
    </source>
</evidence>
<dbReference type="PANTHER" id="PTHR38050:SF2">
    <property type="entry name" value="FERULOYL ESTERASE C-RELATED"/>
    <property type="match status" value="1"/>
</dbReference>
<evidence type="ECO:0000256" key="4">
    <source>
        <dbReference type="ARBA" id="ARBA00022729"/>
    </source>
</evidence>
<dbReference type="InterPro" id="IPR029058">
    <property type="entry name" value="AB_hydrolase_fold"/>
</dbReference>
<evidence type="ECO:0000256" key="1">
    <source>
        <dbReference type="ARBA" id="ARBA00004613"/>
    </source>
</evidence>
<keyword evidence="4" id="KW-0732">Signal</keyword>
<dbReference type="PANTHER" id="PTHR38050">
    <property type="match status" value="1"/>
</dbReference>
<dbReference type="Proteomes" id="UP000501802">
    <property type="component" value="Chromosome"/>
</dbReference>
<accession>A0A6G9ARN0</accession>
<dbReference type="GO" id="GO:0045493">
    <property type="term" value="P:xylan catabolic process"/>
    <property type="evidence" value="ECO:0007669"/>
    <property type="project" value="UniProtKB-KW"/>
</dbReference>
<sequence length="322" mass="35273">MTNLIATIFIASFILLGDGTVGLCSLNKAQQASSVTTPEPSIRDTIRHDGQTRIYWVHVPTVYKQSTNLLPLVIALHGGGGSGQQFETQSRLSEKANQEGFIVVYPDGIQNPGILHLRTWNAGACCGQSASTQQTDDVGFIGKLIDKLTTTYRIDPKKVYATGHSNGAMLCYRLACDLSNKLAAIAANAGTMQLKTACHPTRIMPILHIHSQLDRNVPYMGGVGTKSINKQWNSPVDSTLTVFAQIAQCKSQKQVVRSTDNYTFYKWTNCEGSIEIQYYLTTDGGHAWPGGQKGARFIGDTPSEAFVNNDIIWQFFKTHSLP</sequence>
<evidence type="ECO:0000313" key="10">
    <source>
        <dbReference type="Proteomes" id="UP000501802"/>
    </source>
</evidence>
<dbReference type="SUPFAM" id="SSF53474">
    <property type="entry name" value="alpha/beta-Hydrolases"/>
    <property type="match status" value="1"/>
</dbReference>
<evidence type="ECO:0000256" key="6">
    <source>
        <dbReference type="ARBA" id="ARBA00023277"/>
    </source>
</evidence>
<dbReference type="Pfam" id="PF02230">
    <property type="entry name" value="Abhydrolase_2"/>
    <property type="match status" value="1"/>
</dbReference>
<keyword evidence="5" id="KW-0378">Hydrolase</keyword>
<dbReference type="RefSeq" id="WP_167212138.1">
    <property type="nucleotide sequence ID" value="NZ_CP050063.1"/>
</dbReference>
<comment type="subcellular location">
    <subcellularLocation>
        <location evidence="1">Secreted</location>
    </subcellularLocation>
</comment>
<keyword evidence="6" id="KW-0119">Carbohydrate metabolism</keyword>
<dbReference type="GO" id="GO:0005576">
    <property type="term" value="C:extracellular region"/>
    <property type="evidence" value="ECO:0007669"/>
    <property type="project" value="UniProtKB-SubCell"/>
</dbReference>
<keyword evidence="10" id="KW-1185">Reference proteome</keyword>
<dbReference type="EMBL" id="CP050063">
    <property type="protein sequence ID" value="QIP14986.1"/>
    <property type="molecule type" value="Genomic_DNA"/>
</dbReference>
<evidence type="ECO:0000256" key="7">
    <source>
        <dbReference type="ARBA" id="ARBA00023326"/>
    </source>
</evidence>
<dbReference type="GO" id="GO:0030600">
    <property type="term" value="F:feruloyl esterase activity"/>
    <property type="evidence" value="ECO:0007669"/>
    <property type="project" value="InterPro"/>
</dbReference>
<proteinExistence type="predicted"/>
<evidence type="ECO:0000256" key="3">
    <source>
        <dbReference type="ARBA" id="ARBA00022651"/>
    </source>
</evidence>